<protein>
    <submittedName>
        <fullName evidence="2">Uncharacterized protein</fullName>
    </submittedName>
</protein>
<dbReference type="Proteomes" id="UP001482620">
    <property type="component" value="Unassembled WGS sequence"/>
</dbReference>
<dbReference type="EMBL" id="JAHRIQ010104284">
    <property type="protein sequence ID" value="MEQ2254113.1"/>
    <property type="molecule type" value="Genomic_DNA"/>
</dbReference>
<accession>A0ABV0VCQ5</accession>
<organism evidence="2 3">
    <name type="scientific">Ilyodon furcidens</name>
    <name type="common">goldbreast splitfin</name>
    <dbReference type="NCBI Taxonomy" id="33524"/>
    <lineage>
        <taxon>Eukaryota</taxon>
        <taxon>Metazoa</taxon>
        <taxon>Chordata</taxon>
        <taxon>Craniata</taxon>
        <taxon>Vertebrata</taxon>
        <taxon>Euteleostomi</taxon>
        <taxon>Actinopterygii</taxon>
        <taxon>Neopterygii</taxon>
        <taxon>Teleostei</taxon>
        <taxon>Neoteleostei</taxon>
        <taxon>Acanthomorphata</taxon>
        <taxon>Ovalentaria</taxon>
        <taxon>Atherinomorphae</taxon>
        <taxon>Cyprinodontiformes</taxon>
        <taxon>Goodeidae</taxon>
        <taxon>Ilyodon</taxon>
    </lineage>
</organism>
<keyword evidence="3" id="KW-1185">Reference proteome</keyword>
<gene>
    <name evidence="2" type="ORF">ILYODFUR_000400</name>
</gene>
<comment type="caution">
    <text evidence="2">The sequence shown here is derived from an EMBL/GenBank/DDBJ whole genome shotgun (WGS) entry which is preliminary data.</text>
</comment>
<name>A0ABV0VCQ5_9TELE</name>
<proteinExistence type="predicted"/>
<evidence type="ECO:0000313" key="2">
    <source>
        <dbReference type="EMBL" id="MEQ2254113.1"/>
    </source>
</evidence>
<evidence type="ECO:0000256" key="1">
    <source>
        <dbReference type="SAM" id="MobiDB-lite"/>
    </source>
</evidence>
<sequence length="135" mass="14839">MHKTRVSSPLVGSSAVTAVDALGSSPSRSTHRRSSPQAKVPPSWSPSGSRLQINSSCLKLLLVDPIYSLERDAGTNRIYLHTALCSQITNHLPVYWNLGTDEPIKALFSKTPLLQLPSGKQLSEVIPRQQELRIR</sequence>
<reference evidence="2 3" key="1">
    <citation type="submission" date="2021-06" db="EMBL/GenBank/DDBJ databases">
        <authorList>
            <person name="Palmer J.M."/>
        </authorList>
    </citation>
    <scope>NUCLEOTIDE SEQUENCE [LARGE SCALE GENOMIC DNA]</scope>
    <source>
        <strain evidence="3">if_2019</strain>
        <tissue evidence="2">Muscle</tissue>
    </source>
</reference>
<evidence type="ECO:0000313" key="3">
    <source>
        <dbReference type="Proteomes" id="UP001482620"/>
    </source>
</evidence>
<feature type="region of interest" description="Disordered" evidence="1">
    <location>
        <begin position="21"/>
        <end position="49"/>
    </location>
</feature>